<dbReference type="EMBL" id="HACA01010713">
    <property type="protein sequence ID" value="CDW28074.1"/>
    <property type="molecule type" value="Transcribed_RNA"/>
</dbReference>
<evidence type="ECO:0000313" key="2">
    <source>
        <dbReference type="EMBL" id="CDW28074.1"/>
    </source>
</evidence>
<dbReference type="AlphaFoldDB" id="A0A0K2TPX7"/>
<feature type="compositionally biased region" description="Gly residues" evidence="1">
    <location>
        <begin position="608"/>
        <end position="624"/>
    </location>
</feature>
<proteinExistence type="predicted"/>
<name>A0A0K2TPX7_LEPSM</name>
<evidence type="ECO:0000256" key="1">
    <source>
        <dbReference type="SAM" id="MobiDB-lite"/>
    </source>
</evidence>
<feature type="non-terminal residue" evidence="2">
    <location>
        <position position="1"/>
    </location>
</feature>
<feature type="compositionally biased region" description="Basic and acidic residues" evidence="1">
    <location>
        <begin position="579"/>
        <end position="594"/>
    </location>
</feature>
<accession>A0A0K2TPX7</accession>
<feature type="region of interest" description="Disordered" evidence="1">
    <location>
        <begin position="237"/>
        <end position="309"/>
    </location>
</feature>
<organism evidence="2">
    <name type="scientific">Lepeophtheirus salmonis</name>
    <name type="common">Salmon louse</name>
    <name type="synonym">Caligus salmonis</name>
    <dbReference type="NCBI Taxonomy" id="72036"/>
    <lineage>
        <taxon>Eukaryota</taxon>
        <taxon>Metazoa</taxon>
        <taxon>Ecdysozoa</taxon>
        <taxon>Arthropoda</taxon>
        <taxon>Crustacea</taxon>
        <taxon>Multicrustacea</taxon>
        <taxon>Hexanauplia</taxon>
        <taxon>Copepoda</taxon>
        <taxon>Siphonostomatoida</taxon>
        <taxon>Caligidae</taxon>
        <taxon>Lepeophtheirus</taxon>
    </lineage>
</organism>
<feature type="region of interest" description="Disordered" evidence="1">
    <location>
        <begin position="403"/>
        <end position="436"/>
    </location>
</feature>
<feature type="compositionally biased region" description="Basic residues" evidence="1">
    <location>
        <begin position="248"/>
        <end position="258"/>
    </location>
</feature>
<feature type="compositionally biased region" description="Low complexity" evidence="1">
    <location>
        <begin position="595"/>
        <end position="607"/>
    </location>
</feature>
<protein>
    <submittedName>
        <fullName evidence="2">Uncharacterized protein</fullName>
    </submittedName>
</protein>
<reference evidence="2" key="1">
    <citation type="submission" date="2014-05" db="EMBL/GenBank/DDBJ databases">
        <authorList>
            <person name="Chronopoulou M."/>
        </authorList>
    </citation>
    <scope>NUCLEOTIDE SEQUENCE</scope>
    <source>
        <tissue evidence="2">Whole organism</tissue>
    </source>
</reference>
<sequence length="624" mass="70099">SEDIEVNVTNNPSKTTSDARKDYYWKLWAKLILGCIALVFACCKCCRQCQKGSDDEDDDDVIKNDKELRIICDLCKEECLNPWHTHDFYCKAIKASTSVGTTFERLNIPISDLKCPKCIHGYLGLRPPDIIPIDSRFKFICDLKEKVPENHVRLMSLVEGNEEKNQFTCMNCMCNLCLRCVRDMKLRNRPLKIVQWFHLGDESRHFDNFRRTGGPSKDHVLLPPPPPGMNMRYGFEPTPTVSAPQAHTMHHHHPHHPHPNLPMDLPPYLPSAPDGVYNPVGYPSNSPNDVYPNPVLQPPPPPEREESRSSNLLVISDLQRNRQQRMKGLNRSWSIMYPDNYPNPEDDVNNTHNLAHYNGGIPPTSIKKRGPLNRSLSVSTDFVADRSIDVDDDIFNRHPKASKSYIHKQHPPPITRSVSTKKIPHESVDPTPLPISLRPIHRRGALNRSMTIIEPEEPAPALKQKRGILNRSASMSTQQLAKASNALENERRAFEATFIKKMDEEEILEDDSGTNRNSYGDLTSEDSRLTTNEDDYQSSIKSIGVAPGMNNSSGGNGGGSALKRGNRPKLRAQFSTDELDVRRVVSQSRNEKRYNNSGNNSNNSGNSSSGGGMAERGGYGAINV</sequence>
<feature type="region of interest" description="Disordered" evidence="1">
    <location>
        <begin position="509"/>
        <end position="624"/>
    </location>
</feature>